<feature type="domain" description="FdhE central" evidence="1">
    <location>
        <begin position="175"/>
        <end position="209"/>
    </location>
</feature>
<dbReference type="InterPro" id="IPR056797">
    <property type="entry name" value="FdhE_central"/>
</dbReference>
<protein>
    <submittedName>
        <fullName evidence="2">FdhE protein</fullName>
    </submittedName>
</protein>
<dbReference type="CDD" id="cd16341">
    <property type="entry name" value="FdhE"/>
    <property type="match status" value="1"/>
</dbReference>
<sequence length="289" mass="32878">MNTMDQIKKTADVIKKIRPVYQPILDFYSQVFLAQEESRSHIELSSIIISSDLLAMKQESQLPLIDPSEFLIDMDETGVLFVKICDLARDLAPELSRGAQVLKGALQEKTFELETVITAILNNQDAVLEQQAGKSDVPVSELIFFTYSSMVPSLQACSEQLETYLPPLAEIKKGYCPICGNPPDMAFFDEDGKRHLKCSFCSHRWNVGRMGCVFCENNDKDQQLYFFSDEEKEYRVNLCDHCRQYIKVVDLRKMDRAFFPALELVSSLHLDIKARKKGYRNGSSMASDA</sequence>
<dbReference type="SUPFAM" id="SSF144020">
    <property type="entry name" value="FdhE-like"/>
    <property type="match status" value="1"/>
</dbReference>
<dbReference type="InterPro" id="IPR024064">
    <property type="entry name" value="FdhE-like_sf"/>
</dbReference>
<dbReference type="Proteomes" id="UP000192418">
    <property type="component" value="Unassembled WGS sequence"/>
</dbReference>
<dbReference type="STRING" id="1121400.SAMN02746065_12827"/>
<dbReference type="PANTHER" id="PTHR37689:SF1">
    <property type="entry name" value="PROTEIN FDHE"/>
    <property type="match status" value="1"/>
</dbReference>
<evidence type="ECO:0000259" key="1">
    <source>
        <dbReference type="Pfam" id="PF24859"/>
    </source>
</evidence>
<dbReference type="GO" id="GO:0051604">
    <property type="term" value="P:protein maturation"/>
    <property type="evidence" value="ECO:0007669"/>
    <property type="project" value="TreeGrafter"/>
</dbReference>
<evidence type="ECO:0000313" key="3">
    <source>
        <dbReference type="Proteomes" id="UP000192418"/>
    </source>
</evidence>
<dbReference type="GO" id="GO:0005829">
    <property type="term" value="C:cytosol"/>
    <property type="evidence" value="ECO:0007669"/>
    <property type="project" value="TreeGrafter"/>
</dbReference>
<dbReference type="Pfam" id="PF24859">
    <property type="entry name" value="FdhE_central"/>
    <property type="match status" value="1"/>
</dbReference>
<dbReference type="GO" id="GO:0008199">
    <property type="term" value="F:ferric iron binding"/>
    <property type="evidence" value="ECO:0007669"/>
    <property type="project" value="TreeGrafter"/>
</dbReference>
<proteinExistence type="predicted"/>
<dbReference type="PANTHER" id="PTHR37689">
    <property type="entry name" value="PROTEIN FDHE"/>
    <property type="match status" value="1"/>
</dbReference>
<dbReference type="InterPro" id="IPR006452">
    <property type="entry name" value="Formate_DH_accessory"/>
</dbReference>
<dbReference type="AlphaFoldDB" id="A0A1W2EBG5"/>
<organism evidence="2 3">
    <name type="scientific">Desulfocicer vacuolatum DSM 3385</name>
    <dbReference type="NCBI Taxonomy" id="1121400"/>
    <lineage>
        <taxon>Bacteria</taxon>
        <taxon>Pseudomonadati</taxon>
        <taxon>Thermodesulfobacteriota</taxon>
        <taxon>Desulfobacteria</taxon>
        <taxon>Desulfobacterales</taxon>
        <taxon>Desulfobacteraceae</taxon>
        <taxon>Desulfocicer</taxon>
    </lineage>
</organism>
<evidence type="ECO:0000313" key="2">
    <source>
        <dbReference type="EMBL" id="SMD07119.1"/>
    </source>
</evidence>
<name>A0A1W2EBG5_9BACT</name>
<gene>
    <name evidence="2" type="ORF">SAMN02746065_12827</name>
</gene>
<accession>A0A1W2EBG5</accession>
<dbReference type="EMBL" id="FWXY01000028">
    <property type="protein sequence ID" value="SMD07119.1"/>
    <property type="molecule type" value="Genomic_DNA"/>
</dbReference>
<keyword evidence="3" id="KW-1185">Reference proteome</keyword>
<dbReference type="Gene3D" id="3.90.1670.10">
    <property type="entry name" value="FdhE-like domain"/>
    <property type="match status" value="1"/>
</dbReference>
<reference evidence="2 3" key="1">
    <citation type="submission" date="2017-04" db="EMBL/GenBank/DDBJ databases">
        <authorList>
            <person name="Afonso C.L."/>
            <person name="Miller P.J."/>
            <person name="Scott M.A."/>
            <person name="Spackman E."/>
            <person name="Goraichik I."/>
            <person name="Dimitrov K.M."/>
            <person name="Suarez D.L."/>
            <person name="Swayne D.E."/>
        </authorList>
    </citation>
    <scope>NUCLEOTIDE SEQUENCE [LARGE SCALE GENOMIC DNA]</scope>
    <source>
        <strain evidence="2 3">DSM 3385</strain>
    </source>
</reference>